<dbReference type="SUPFAM" id="SSF56204">
    <property type="entry name" value="Hect, E3 ligase catalytic domain"/>
    <property type="match status" value="1"/>
</dbReference>
<feature type="compositionally biased region" description="Low complexity" evidence="12">
    <location>
        <begin position="283"/>
        <end position="297"/>
    </location>
</feature>
<feature type="region of interest" description="Disordered" evidence="12">
    <location>
        <begin position="2534"/>
        <end position="2555"/>
    </location>
</feature>
<evidence type="ECO:0000256" key="2">
    <source>
        <dbReference type="ARBA" id="ARBA00004123"/>
    </source>
</evidence>
<feature type="compositionally biased region" description="Polar residues" evidence="12">
    <location>
        <begin position="1124"/>
        <end position="1139"/>
    </location>
</feature>
<dbReference type="PANTHER" id="PTHR11254">
    <property type="entry name" value="HECT DOMAIN UBIQUITIN-PROTEIN LIGASE"/>
    <property type="match status" value="1"/>
</dbReference>
<evidence type="ECO:0000256" key="1">
    <source>
        <dbReference type="ARBA" id="ARBA00000885"/>
    </source>
</evidence>
<feature type="region of interest" description="Disordered" evidence="12">
    <location>
        <begin position="2259"/>
        <end position="2505"/>
    </location>
</feature>
<dbReference type="GO" id="GO:0005634">
    <property type="term" value="C:nucleus"/>
    <property type="evidence" value="ECO:0007669"/>
    <property type="project" value="UniProtKB-SubCell"/>
</dbReference>
<feature type="region of interest" description="Disordered" evidence="12">
    <location>
        <begin position="1454"/>
        <end position="1533"/>
    </location>
</feature>
<evidence type="ECO:0000256" key="6">
    <source>
        <dbReference type="ARBA" id="ARBA00022679"/>
    </source>
</evidence>
<feature type="region of interest" description="Disordered" evidence="12">
    <location>
        <begin position="1726"/>
        <end position="1751"/>
    </location>
</feature>
<comment type="caution">
    <text evidence="14">The sequence shown here is derived from an EMBL/GenBank/DDBJ whole genome shotgun (WGS) entry which is preliminary data.</text>
</comment>
<comment type="pathway">
    <text evidence="3">Protein modification; protein ubiquitination.</text>
</comment>
<dbReference type="GeneID" id="89922191"/>
<evidence type="ECO:0000256" key="5">
    <source>
        <dbReference type="ARBA" id="ARBA00022448"/>
    </source>
</evidence>
<feature type="region of interest" description="Disordered" evidence="12">
    <location>
        <begin position="210"/>
        <end position="244"/>
    </location>
</feature>
<dbReference type="GO" id="GO:0006511">
    <property type="term" value="P:ubiquitin-dependent protein catabolic process"/>
    <property type="evidence" value="ECO:0007669"/>
    <property type="project" value="TreeGrafter"/>
</dbReference>
<feature type="active site" description="Glycyl thioester intermediate" evidence="11">
    <location>
        <position position="3941"/>
    </location>
</feature>
<dbReference type="InterPro" id="IPR050409">
    <property type="entry name" value="E3_ubiq-protein_ligase"/>
</dbReference>
<dbReference type="InterPro" id="IPR000569">
    <property type="entry name" value="HECT_dom"/>
</dbReference>
<feature type="compositionally biased region" description="Low complexity" evidence="12">
    <location>
        <begin position="2259"/>
        <end position="2268"/>
    </location>
</feature>
<dbReference type="InterPro" id="IPR010314">
    <property type="entry name" value="E3_Ub_ligase_DUF913"/>
</dbReference>
<feature type="compositionally biased region" description="Acidic residues" evidence="12">
    <location>
        <begin position="2349"/>
        <end position="2360"/>
    </location>
</feature>
<dbReference type="RefSeq" id="XP_064664340.1">
    <property type="nucleotide sequence ID" value="XM_064798106.1"/>
</dbReference>
<evidence type="ECO:0000256" key="10">
    <source>
        <dbReference type="ARBA" id="ARBA00034494"/>
    </source>
</evidence>
<feature type="compositionally biased region" description="Acidic residues" evidence="12">
    <location>
        <begin position="2482"/>
        <end position="2505"/>
    </location>
</feature>
<keyword evidence="9" id="KW-0539">Nucleus</keyword>
<feature type="region of interest" description="Disordered" evidence="12">
    <location>
        <begin position="1551"/>
        <end position="1581"/>
    </location>
</feature>
<feature type="region of interest" description="Disordered" evidence="12">
    <location>
        <begin position="1973"/>
        <end position="2023"/>
    </location>
</feature>
<dbReference type="PROSITE" id="PS50237">
    <property type="entry name" value="HECT"/>
    <property type="match status" value="1"/>
</dbReference>
<feature type="compositionally biased region" description="Polar residues" evidence="12">
    <location>
        <begin position="2918"/>
        <end position="2932"/>
    </location>
</feature>
<dbReference type="EC" id="2.3.2.26" evidence="4"/>
<dbReference type="Gene3D" id="3.90.1750.10">
    <property type="entry name" value="Hect, E3 ligase catalytic domains"/>
    <property type="match status" value="1"/>
</dbReference>
<feature type="compositionally biased region" description="Acidic residues" evidence="12">
    <location>
        <begin position="2312"/>
        <end position="2341"/>
    </location>
</feature>
<feature type="compositionally biased region" description="Low complexity" evidence="12">
    <location>
        <begin position="2968"/>
        <end position="2980"/>
    </location>
</feature>
<feature type="compositionally biased region" description="Basic and acidic residues" evidence="12">
    <location>
        <begin position="3265"/>
        <end position="3281"/>
    </location>
</feature>
<keyword evidence="8" id="KW-0509">mRNA transport</keyword>
<dbReference type="Pfam" id="PF00632">
    <property type="entry name" value="HECT"/>
    <property type="match status" value="1"/>
</dbReference>
<evidence type="ECO:0000256" key="9">
    <source>
        <dbReference type="ARBA" id="ARBA00023242"/>
    </source>
</evidence>
<accession>A0AAV9PS11</accession>
<feature type="region of interest" description="Disordered" evidence="12">
    <location>
        <begin position="2918"/>
        <end position="2942"/>
    </location>
</feature>
<dbReference type="Proteomes" id="UP001337655">
    <property type="component" value="Unassembled WGS sequence"/>
</dbReference>
<dbReference type="InterPro" id="IPR025527">
    <property type="entry name" value="HUWE1/Rev1_UBM"/>
</dbReference>
<feature type="region of interest" description="Disordered" evidence="12">
    <location>
        <begin position="2780"/>
        <end position="2889"/>
    </location>
</feature>
<feature type="compositionally biased region" description="Polar residues" evidence="12">
    <location>
        <begin position="3296"/>
        <end position="3314"/>
    </location>
</feature>
<comment type="catalytic activity">
    <reaction evidence="1">
        <text>S-ubiquitinyl-[E2 ubiquitin-conjugating enzyme]-L-cysteine + [acceptor protein]-L-lysine = [E2 ubiquitin-conjugating enzyme]-L-cysteine + N(6)-ubiquitinyl-[acceptor protein]-L-lysine.</text>
        <dbReference type="EC" id="2.3.2.26"/>
    </reaction>
</comment>
<keyword evidence="15" id="KW-1185">Reference proteome</keyword>
<feature type="compositionally biased region" description="Low complexity" evidence="12">
    <location>
        <begin position="2006"/>
        <end position="2016"/>
    </location>
</feature>
<feature type="region of interest" description="Disordered" evidence="12">
    <location>
        <begin position="3264"/>
        <end position="3341"/>
    </location>
</feature>
<dbReference type="Gene3D" id="3.30.2410.10">
    <property type="entry name" value="Hect, E3 ligase catalytic domain"/>
    <property type="match status" value="1"/>
</dbReference>
<reference evidence="14 15" key="1">
    <citation type="submission" date="2023-08" db="EMBL/GenBank/DDBJ databases">
        <title>Black Yeasts Isolated from many extreme environments.</title>
        <authorList>
            <person name="Coleine C."/>
            <person name="Stajich J.E."/>
            <person name="Selbmann L."/>
        </authorList>
    </citation>
    <scope>NUCLEOTIDE SEQUENCE [LARGE SCALE GENOMIC DNA]</scope>
    <source>
        <strain evidence="14 15">CCFEE 5935</strain>
    </source>
</reference>
<dbReference type="GO" id="GO:0061630">
    <property type="term" value="F:ubiquitin protein ligase activity"/>
    <property type="evidence" value="ECO:0007669"/>
    <property type="project" value="UniProtKB-EC"/>
</dbReference>
<dbReference type="SMART" id="SM00119">
    <property type="entry name" value="HECTc"/>
    <property type="match status" value="1"/>
</dbReference>
<organism evidence="14 15">
    <name type="scientific">Saxophila tyrrhenica</name>
    <dbReference type="NCBI Taxonomy" id="1690608"/>
    <lineage>
        <taxon>Eukaryota</taxon>
        <taxon>Fungi</taxon>
        <taxon>Dikarya</taxon>
        <taxon>Ascomycota</taxon>
        <taxon>Pezizomycotina</taxon>
        <taxon>Dothideomycetes</taxon>
        <taxon>Dothideomycetidae</taxon>
        <taxon>Mycosphaerellales</taxon>
        <taxon>Extremaceae</taxon>
        <taxon>Saxophila</taxon>
    </lineage>
</organism>
<evidence type="ECO:0000313" key="15">
    <source>
        <dbReference type="Proteomes" id="UP001337655"/>
    </source>
</evidence>
<feature type="region of interest" description="Disordered" evidence="12">
    <location>
        <begin position="2585"/>
        <end position="2637"/>
    </location>
</feature>
<dbReference type="Gene3D" id="3.30.2160.10">
    <property type="entry name" value="Hect, E3 ligase catalytic domain"/>
    <property type="match status" value="1"/>
</dbReference>
<dbReference type="EMBL" id="JAVRRT010000001">
    <property type="protein sequence ID" value="KAK5175702.1"/>
    <property type="molecule type" value="Genomic_DNA"/>
</dbReference>
<evidence type="ECO:0000256" key="3">
    <source>
        <dbReference type="ARBA" id="ARBA00004906"/>
    </source>
</evidence>
<keyword evidence="5" id="KW-0813">Transport</keyword>
<feature type="compositionally biased region" description="Polar residues" evidence="12">
    <location>
        <begin position="2843"/>
        <end position="2867"/>
    </location>
</feature>
<evidence type="ECO:0000256" key="8">
    <source>
        <dbReference type="ARBA" id="ARBA00022816"/>
    </source>
</evidence>
<dbReference type="CDD" id="cd00078">
    <property type="entry name" value="HECTc"/>
    <property type="match status" value="1"/>
</dbReference>
<proteinExistence type="inferred from homology"/>
<dbReference type="GO" id="GO:0000209">
    <property type="term" value="P:protein polyubiquitination"/>
    <property type="evidence" value="ECO:0007669"/>
    <property type="project" value="TreeGrafter"/>
</dbReference>
<evidence type="ECO:0000256" key="11">
    <source>
        <dbReference type="PROSITE-ProRule" id="PRU00104"/>
    </source>
</evidence>
<protein>
    <recommendedName>
        <fullName evidence="4">HECT-type E3 ubiquitin transferase</fullName>
        <ecNumber evidence="4">2.3.2.26</ecNumber>
    </recommendedName>
</protein>
<sequence>MGRIKKVASERHTATASPFISEFVKDATSAPLHELPAKLDGFPQQWPYPRGDMYHWIPLLDRFDHVLELFNKEYGLTKGPQQEPFQCRLLKKGDAQEDMPYPSTGAQQEELDRLRFPEDGDQELVASILSFTRALLESCGNRSLYASSSHLNDLLNTTSLSLLRLCLRLGLRLAQRYQVARYKNNHPHAQAVLLKSHYDLNFDRLQKIAQPFPRPPQAAPGTGTTPGKGKEKSGQGPTFNPGDLVAIAKEPKGTVAKTDLAGIHITYYDQPSPASRPGTSHQPTEAAPVTPTPARRPSALGPSRDRPSMGERSDTGEGGPTPAKSKETEGASSSAPKTFHVPSTKVANTPSWELVKEGLQDLPADSSYDLLNRVRIAKAFAEAKEKAQLLVEVRLLAVSNLAYACNESKFQERIGQADHEEPKRFHLAQQLCDLLQPPTSVQVTLSLQTETAVLLTIEALSRLRHKAHEVSDCLQTAQNHGVLYYELRKVIATLNVEEHQDKNVELEETKWREATFDVVHTLLQSNTQARPAERMVSAGIMSILVEALSLRTSRAERFYDKVLAFFDSFIHGVQSAFQTLANIKGFDIIADLTSFQVTKSLEAVKEGKGLPAELKSKVVDYEIPFYQQTTLRQLFKFIAHMFEHNAGTHDRLLRNLIDTPQILGALRNVIENAPIFGSNVWSGAVNIMSTFIHNEPTSFQVVGEAGLVKSLLQTVVPWELKDDDETSESIDDIPVSLEYKDGELQYPTPMGILPVGETMCDIPTAFGAICLNENGMKQFQQSKALLKFMDIFVSPPHIRALEDEGQTAAAIGQAFDELSRHHPQLKEQIMKTVVIMVRRVGEVCRYLSQHKGVGAKLWERTTSGIAVAGGRQALAPGLDSTSTEPVKPEDIEEEDKDRVSGVPFISACFKFLDGFFNNQGMCSYFCEQGGAVYLLDLATSTSNPHDLVAFPVFSKIAHVLKAMCEAKPHLVLPSLINRTQTAIANLKPLVGVQNPQGVFATYTDLSKPQISSLPSEAPGTTVVKSLAVLHMLTHILGRALAPPSHASARHGHVPNPLFATLNFTDVYIELVDSLCQLHATCIWENLALQKSFSDERKKQTDPKPFMMRRVDANGDVDYAAEIRSGNQTNGTAENGSGDKSASEDRDDKFAVKNAKALRYLLSQAPMGIEAFFHSLGQALTPRRPSDRNVKEHGAIVAEHMAQALVWELEFKKFGTTDELTDCKYVTQVATACSRILLRNSHNMEGPWGTKEALLLLLNKFYLASGFEKLNGSLQHFADKLVGDSVDEAVTSSVRELLGTILGFYSQVVKAKCAAEPGQAQVFNNSNREEASYFVPGQFVVEIRNAVLPAVDRLWHSAALERLGDHQAKTVIEVLRSVLKADGEDKAVKRGDKASRRVRGAKVEFKLKNADGVRTLKSSGYDVPLAREALYRCGGNEAHALEYCSLRKLSVNAPSFPVPEGEPPADQLEASSDLPSSDPAPSDGPSLQRGDSVEMTDAATEQQRSADDEDEEPEDGDDMSEEGRTSTGRLPNEMIVSDLLAMAGGERMTRIEGLLSGNGGPSSSNLPAATTNEPSKDTHQPFTTIEDLDEKRTAVREDLIDRCLEVLSAQSGVTFELADLIQAAVAKSGEGANPRAEIGSTLVSSLMSLQGSEDESGAKISAYAHLVALILQDRDFFDSTLDELREYFDAIATWVYIDSEKTSEDAPWIEAVLAIIERVLAEDEEPAEISWKPPPAEDPLKEMPEPEVPEPWVSHDSRTHLFDRLVELLPKVGKNASLALSVSRVLVALTRRRDFALRLSEKPSMSRLFLMIRQLAGSVDEKLQGCFMIILRHMVEDEAMLRQIMRTEIKAAFENHRSSRPMDSTTYTRNLYHLVLRDPGLFAKVTQELVEVARYDGSPHRAQSLTLKKDKPAEAAPPKPEQPEQPAEGDSGAQKSIEETSAEGAAKPTEAKPPTVEVTDGVVQFLLRELSNYRDVEDKQSNSTKENASAPTNGTSSGDVEMSDAAPSTTTPSTESSSKTEKQAFKPEEHTIYIYRCFIMQCLAELLSSYNRTKVEFINFSRKPETQPATPSKPRAGTLNYLLNALIPVGTLEHRDDIALRKKLSTSHWATSVIVSLCSKTTEFQTPREITLDDSSDDESDLTYVRKFVLEHALRAFKEATTSTEQLDVRYSRLLALGELFNRVLSSKTEITSTTRAGTSAVSSQQIGKLMYERNFIPALTSAIAELDLNFPNAKRAVKYILGPLKQLTDLGVWLSQNTDISSSSTGGTTDEEEISSATSLSDEDEEREQTPDLYRNSTLGMFESSANRGEESSSESDGDEDDQDMYDGYDEEMDYEGDPMQDGDHGDVISDEDEDIEDNGEMGPIEGLHGDVDMDVDIVVEGDEDDMDDEDGSSDEDGDDEDDEDGDDFDDQMDEITGDDENASMPDHDHGDQWEDDDLEQAMMADGGSPHGGPLDQLARVIGGPPDEEYDEADDVVRIDVNDEDGPDYFEDEMPPDEDDDEEPDYENELVYEPEVEGLWTRMRELLNELQRFDNPADEDDEDDGRWGGWDAPPPPGRMFDGGHHHHHGINFDSMFRMAANGEGFRVPGMRTHRTTTGGRAGGEDDGTNPLLQREGSGGDRDRPAGFPPGAARRMGLPRNGDAIIQDLVNSIGGAGNHAINVNIEPRFGGGIPQMPPMFAIGDRHGHALVDIDPSRPWREQIGLPRFADLTPSHRAHGARTPSSDEAQAVEFRPVLTVSRWQEEARMLFSGKHLEKATRIISTLLRLLVPAAMEAKNKAEAERKAAEERMREDAKKREEAEKAAREAREEKERLERQEKEAREAEEARAREEAERAAAEAGQSEESTTMEGVESSQAASDPPTSVPSEAQPAEPATERITTTIGGREVDITSLGIDPGYLEALPEEMRQEVIMGQFAEQRSQAAQSGGQPNEISPEFLEALPPEIQRELLRSEAMDRRRREQEEARRQAAQAGNAPAAQAEDMDNSNFIATLDPTLRQSVLLEADEATLATLPEHLQAEARALGGRRLPRADQLGGAGRYGDASGRLDRAYLNRAEHYQREAERQRRPVVQMLDKAGIATLLRLMFVSLHHKAKNNLHSILSDVCKNTHNRAEVISILLSILQDGTLDVNAVERSFAALSLRAKQTSAPKTPQPLKRTVTGTMAAPGAELSPLNIVQQCLATLNALSTDNSRVPSFFLTEHETVISQKTKSAKKGKGHESRAAKFPLNALLTLLDRKLITENPGVMETLASLLSRVARPLQHLYKRQESKDEQAKEAKEYVEAPTGDVQMGEAAGPSTTDNAGDSATAESSTEAQEPKPEDAEASDKKPEEKKKHRDLVAPDVPEENIRLVVNIFTARECPSKTMSETLDVIRYLSYIPGAREVFARELVRQAQQLSEAVLGDLQELAKQIDAAESGTSMQGVALANFSSATSQQQKLLRTVTALDHLFDPEQMPSLPASSPAASQPKLREEILATLYESPTFDKLWDNLSQCLTAIRKKGNMINVAAILLPLIESLMVVCRNTSLKEPAVETSSPLTVSTPPPAAHLESLFFKFTEEHRKILNELIRTNPKLMNGKFAVLAKNSKVLEFDNKRAFFTRKVHTRPTQGNQRLSHPALQLNVRRDQVFLDSFKSLYYKSGDEVKYGKLNIRFHNEEGIDAGGVSREWFAAMARQMFNPDYALFNPVASDRTTFHPNPVSEVNPDHLTFFKFIGRIIAKALYEGRVLDCHFSRAVYRRILGKSVSLKDMESLDLEYYKSLVWILENDITDITFETFSVDVDRFGAVETVDLIPNGQNIPVTEENKQDYVRLVVEHRLVKSVEDQLENFLAGFHEIIPAELISIFNEQELELLISGLPEIEIDDWKANTEYHNYQATSPQIQWFWRAVRSFDKEEKAKLLQFVTGTSKVPLNGFKELEGMNGFAKFNIHRDYSSKEKLPSSHTCFNQLDLPEYESYEHLRQQLYTAITAGSEYFGFA</sequence>
<feature type="region of interest" description="Disordered" evidence="12">
    <location>
        <begin position="1900"/>
        <end position="1957"/>
    </location>
</feature>
<dbReference type="Pfam" id="PF14377">
    <property type="entry name" value="UBM"/>
    <property type="match status" value="3"/>
</dbReference>
<dbReference type="FunFam" id="3.90.1750.10:FF:000003">
    <property type="entry name" value="E3 ubiquitin-protein ligase UPL1"/>
    <property type="match status" value="1"/>
</dbReference>
<feature type="compositionally biased region" description="Acidic residues" evidence="12">
    <location>
        <begin position="1506"/>
        <end position="1519"/>
    </location>
</feature>
<feature type="compositionally biased region" description="Acidic residues" evidence="12">
    <location>
        <begin position="2373"/>
        <end position="2422"/>
    </location>
</feature>
<feature type="compositionally biased region" description="Basic and acidic residues" evidence="12">
    <location>
        <begin position="3315"/>
        <end position="3332"/>
    </location>
</feature>
<feature type="domain" description="HECT" evidence="13">
    <location>
        <begin position="3638"/>
        <end position="3974"/>
    </location>
</feature>
<comment type="similarity">
    <text evidence="10">Belongs to the UPL family. TOM1/PTR1 subfamily.</text>
</comment>
<dbReference type="Pfam" id="PF06012">
    <property type="entry name" value="DUF908"/>
    <property type="match status" value="1"/>
</dbReference>
<dbReference type="GO" id="GO:0051028">
    <property type="term" value="P:mRNA transport"/>
    <property type="evidence" value="ECO:0007669"/>
    <property type="project" value="UniProtKB-KW"/>
</dbReference>
<evidence type="ECO:0000256" key="4">
    <source>
        <dbReference type="ARBA" id="ARBA00012485"/>
    </source>
</evidence>
<feature type="region of interest" description="Disordered" evidence="12">
    <location>
        <begin position="268"/>
        <end position="344"/>
    </location>
</feature>
<dbReference type="FunFam" id="3.30.2160.10:FF:000001">
    <property type="entry name" value="E3 ubiquitin-protein ligase NEDD4-like"/>
    <property type="match status" value="1"/>
</dbReference>
<dbReference type="GO" id="GO:0005737">
    <property type="term" value="C:cytoplasm"/>
    <property type="evidence" value="ECO:0007669"/>
    <property type="project" value="TreeGrafter"/>
</dbReference>
<evidence type="ECO:0000313" key="14">
    <source>
        <dbReference type="EMBL" id="KAK5175702.1"/>
    </source>
</evidence>
<evidence type="ECO:0000256" key="12">
    <source>
        <dbReference type="SAM" id="MobiDB-lite"/>
    </source>
</evidence>
<dbReference type="InterPro" id="IPR010309">
    <property type="entry name" value="E3_Ub_ligase_DUF908"/>
</dbReference>
<gene>
    <name evidence="14" type="primary">TOM1</name>
    <name evidence="14" type="ORF">LTR77_000841</name>
</gene>
<dbReference type="InterPro" id="IPR035983">
    <property type="entry name" value="Hect_E3_ubiquitin_ligase"/>
</dbReference>
<feature type="compositionally biased region" description="Polar residues" evidence="12">
    <location>
        <begin position="1980"/>
        <end position="1997"/>
    </location>
</feature>
<feature type="region of interest" description="Disordered" evidence="12">
    <location>
        <begin position="2955"/>
        <end position="2983"/>
    </location>
</feature>
<feature type="compositionally biased region" description="Basic and acidic residues" evidence="12">
    <location>
        <begin position="2955"/>
        <end position="2967"/>
    </location>
</feature>
<evidence type="ECO:0000259" key="13">
    <source>
        <dbReference type="PROSITE" id="PS50237"/>
    </source>
</evidence>
<feature type="compositionally biased region" description="Polar residues" evidence="12">
    <location>
        <begin position="2295"/>
        <end position="2307"/>
    </location>
</feature>
<dbReference type="FunFam" id="3.30.2410.10:FF:000004">
    <property type="entry name" value="E3 ubiquitin-protein ligase HUWE1, variant"/>
    <property type="match status" value="1"/>
</dbReference>
<keyword evidence="7 11" id="KW-0833">Ubl conjugation pathway</keyword>
<feature type="compositionally biased region" description="Low complexity" evidence="12">
    <location>
        <begin position="1469"/>
        <end position="1486"/>
    </location>
</feature>
<dbReference type="Pfam" id="PF06025">
    <property type="entry name" value="DUF913"/>
    <property type="match status" value="1"/>
</dbReference>
<name>A0AAV9PS11_9PEZI</name>
<comment type="subcellular location">
    <subcellularLocation>
        <location evidence="2">Nucleus</location>
    </subcellularLocation>
</comment>
<evidence type="ECO:0000256" key="7">
    <source>
        <dbReference type="ARBA" id="ARBA00022786"/>
    </source>
</evidence>
<keyword evidence="14" id="KW-0012">Acyltransferase</keyword>
<feature type="compositionally biased region" description="Basic and acidic residues" evidence="12">
    <location>
        <begin position="303"/>
        <end position="315"/>
    </location>
</feature>
<feature type="compositionally biased region" description="Basic and acidic residues" evidence="12">
    <location>
        <begin position="2780"/>
        <end position="2837"/>
    </location>
</feature>
<feature type="region of interest" description="Disordered" evidence="12">
    <location>
        <begin position="1122"/>
        <end position="1145"/>
    </location>
</feature>
<dbReference type="PANTHER" id="PTHR11254:SF67">
    <property type="entry name" value="E3 UBIQUITIN-PROTEIN LIGASE HUWE1"/>
    <property type="match status" value="1"/>
</dbReference>
<keyword evidence="6 14" id="KW-0808">Transferase</keyword>